<dbReference type="OrthoDB" id="361797at2759"/>
<dbReference type="AlphaFoldDB" id="A0A6G1JJZ2"/>
<dbReference type="Pfam" id="PF00581">
    <property type="entry name" value="Rhodanese"/>
    <property type="match status" value="1"/>
</dbReference>
<dbReference type="PANTHER" id="PTHR45431">
    <property type="entry name" value="RHODANESE-LIKE DOMAIN-CONTAINING PROTEIN 15, CHLOROPLASTIC"/>
    <property type="match status" value="1"/>
</dbReference>
<gene>
    <name evidence="2" type="ORF">K458DRAFT_355076</name>
</gene>
<dbReference type="InterPro" id="IPR052367">
    <property type="entry name" value="Thiosulfate_ST/Rhodanese-like"/>
</dbReference>
<evidence type="ECO:0000313" key="3">
    <source>
        <dbReference type="Proteomes" id="UP000799291"/>
    </source>
</evidence>
<dbReference type="PROSITE" id="PS50206">
    <property type="entry name" value="RHODANESE_3"/>
    <property type="match status" value="1"/>
</dbReference>
<name>A0A6G1JJZ2_9PLEO</name>
<dbReference type="EMBL" id="MU005570">
    <property type="protein sequence ID" value="KAF2690806.1"/>
    <property type="molecule type" value="Genomic_DNA"/>
</dbReference>
<evidence type="ECO:0000313" key="2">
    <source>
        <dbReference type="EMBL" id="KAF2690806.1"/>
    </source>
</evidence>
<proteinExistence type="predicted"/>
<feature type="domain" description="Rhodanese" evidence="1">
    <location>
        <begin position="6"/>
        <end position="103"/>
    </location>
</feature>
<dbReference type="Gene3D" id="3.40.250.10">
    <property type="entry name" value="Rhodanese-like domain"/>
    <property type="match status" value="1"/>
</dbReference>
<dbReference type="SUPFAM" id="SSF52821">
    <property type="entry name" value="Rhodanese/Cell cycle control phosphatase"/>
    <property type="match status" value="1"/>
</dbReference>
<protein>
    <recommendedName>
        <fullName evidence="1">Rhodanese domain-containing protein</fullName>
    </recommendedName>
</protein>
<organism evidence="2 3">
    <name type="scientific">Lentithecium fluviatile CBS 122367</name>
    <dbReference type="NCBI Taxonomy" id="1168545"/>
    <lineage>
        <taxon>Eukaryota</taxon>
        <taxon>Fungi</taxon>
        <taxon>Dikarya</taxon>
        <taxon>Ascomycota</taxon>
        <taxon>Pezizomycotina</taxon>
        <taxon>Dothideomycetes</taxon>
        <taxon>Pleosporomycetidae</taxon>
        <taxon>Pleosporales</taxon>
        <taxon>Massarineae</taxon>
        <taxon>Lentitheciaceae</taxon>
        <taxon>Lentithecium</taxon>
    </lineage>
</organism>
<evidence type="ECO:0000259" key="1">
    <source>
        <dbReference type="PROSITE" id="PS50206"/>
    </source>
</evidence>
<reference evidence="2" key="1">
    <citation type="journal article" date="2020" name="Stud. Mycol.">
        <title>101 Dothideomycetes genomes: a test case for predicting lifestyles and emergence of pathogens.</title>
        <authorList>
            <person name="Haridas S."/>
            <person name="Albert R."/>
            <person name="Binder M."/>
            <person name="Bloem J."/>
            <person name="Labutti K."/>
            <person name="Salamov A."/>
            <person name="Andreopoulos B."/>
            <person name="Baker S."/>
            <person name="Barry K."/>
            <person name="Bills G."/>
            <person name="Bluhm B."/>
            <person name="Cannon C."/>
            <person name="Castanera R."/>
            <person name="Culley D."/>
            <person name="Daum C."/>
            <person name="Ezra D."/>
            <person name="Gonzalez J."/>
            <person name="Henrissat B."/>
            <person name="Kuo A."/>
            <person name="Liang C."/>
            <person name="Lipzen A."/>
            <person name="Lutzoni F."/>
            <person name="Magnuson J."/>
            <person name="Mondo S."/>
            <person name="Nolan M."/>
            <person name="Ohm R."/>
            <person name="Pangilinan J."/>
            <person name="Park H.-J."/>
            <person name="Ramirez L."/>
            <person name="Alfaro M."/>
            <person name="Sun H."/>
            <person name="Tritt A."/>
            <person name="Yoshinaga Y."/>
            <person name="Zwiers L.-H."/>
            <person name="Turgeon B."/>
            <person name="Goodwin S."/>
            <person name="Spatafora J."/>
            <person name="Crous P."/>
            <person name="Grigoriev I."/>
        </authorList>
    </citation>
    <scope>NUCLEOTIDE SEQUENCE</scope>
    <source>
        <strain evidence="2">CBS 122367</strain>
    </source>
</reference>
<accession>A0A6G1JJZ2</accession>
<sequence length="144" mass="15919">MSKLPSQPQTLLVDVRTPAEFATGALSNDLYFAVNIEYESIDQLPEVYSGLGIGIGKDDDITLYCRSGRRSNIALQTLRGLGYTKVRDIGGLEEARAVLKKEEIGRIIGAEEKVKETRESRSEGKKEALVKSFGDLLDGLKWLE</sequence>
<dbReference type="InterPro" id="IPR001763">
    <property type="entry name" value="Rhodanese-like_dom"/>
</dbReference>
<dbReference type="SMART" id="SM00450">
    <property type="entry name" value="RHOD"/>
    <property type="match status" value="1"/>
</dbReference>
<dbReference type="PANTHER" id="PTHR45431:SF3">
    <property type="entry name" value="RHODANESE-LIKE DOMAIN-CONTAINING PROTEIN 15, CHLOROPLASTIC"/>
    <property type="match status" value="1"/>
</dbReference>
<dbReference type="Proteomes" id="UP000799291">
    <property type="component" value="Unassembled WGS sequence"/>
</dbReference>
<keyword evidence="3" id="KW-1185">Reference proteome</keyword>
<dbReference type="CDD" id="cd00158">
    <property type="entry name" value="RHOD"/>
    <property type="match status" value="1"/>
</dbReference>
<dbReference type="InterPro" id="IPR036873">
    <property type="entry name" value="Rhodanese-like_dom_sf"/>
</dbReference>